<evidence type="ECO:0000313" key="7">
    <source>
        <dbReference type="Proteomes" id="UP000253250"/>
    </source>
</evidence>
<dbReference type="GO" id="GO:0001530">
    <property type="term" value="F:lipopolysaccharide binding"/>
    <property type="evidence" value="ECO:0007669"/>
    <property type="project" value="InterPro"/>
</dbReference>
<evidence type="ECO:0000256" key="3">
    <source>
        <dbReference type="ARBA" id="ARBA00022764"/>
    </source>
</evidence>
<dbReference type="OrthoDB" id="9795964at2"/>
<dbReference type="GO" id="GO:0017089">
    <property type="term" value="F:glycolipid transfer activity"/>
    <property type="evidence" value="ECO:0007669"/>
    <property type="project" value="TreeGrafter"/>
</dbReference>
<dbReference type="GO" id="GO:0015920">
    <property type="term" value="P:lipopolysaccharide transport"/>
    <property type="evidence" value="ECO:0007669"/>
    <property type="project" value="InterPro"/>
</dbReference>
<evidence type="ECO:0000256" key="1">
    <source>
        <dbReference type="ARBA" id="ARBA00022448"/>
    </source>
</evidence>
<dbReference type="InterPro" id="IPR014340">
    <property type="entry name" value="LptA"/>
</dbReference>
<dbReference type="PANTHER" id="PTHR36504:SF1">
    <property type="entry name" value="LIPOPOLYSACCHARIDE EXPORT SYSTEM PROTEIN LPTA"/>
    <property type="match status" value="1"/>
</dbReference>
<keyword evidence="3" id="KW-0574">Periplasm</keyword>
<dbReference type="AlphaFoldDB" id="A0A368HI32"/>
<evidence type="ECO:0000256" key="2">
    <source>
        <dbReference type="ARBA" id="ARBA00022729"/>
    </source>
</evidence>
<accession>A0A368HI32</accession>
<feature type="chain" id="PRO_5016844030" evidence="4">
    <location>
        <begin position="21"/>
        <end position="168"/>
    </location>
</feature>
<keyword evidence="7" id="KW-1185">Reference proteome</keyword>
<dbReference type="InterPro" id="IPR005653">
    <property type="entry name" value="OstA-like_N"/>
</dbReference>
<dbReference type="PANTHER" id="PTHR36504">
    <property type="entry name" value="LIPOPOLYSACCHARIDE EXPORT SYSTEM PROTEIN LPTA"/>
    <property type="match status" value="1"/>
</dbReference>
<organism evidence="6 7">
    <name type="scientific">Acidiferrobacter thiooxydans</name>
    <dbReference type="NCBI Taxonomy" id="163359"/>
    <lineage>
        <taxon>Bacteria</taxon>
        <taxon>Pseudomonadati</taxon>
        <taxon>Pseudomonadota</taxon>
        <taxon>Gammaproteobacteria</taxon>
        <taxon>Acidiferrobacterales</taxon>
        <taxon>Acidiferrobacteraceae</taxon>
        <taxon>Acidiferrobacter</taxon>
    </lineage>
</organism>
<dbReference type="GO" id="GO:0009279">
    <property type="term" value="C:cell outer membrane"/>
    <property type="evidence" value="ECO:0007669"/>
    <property type="project" value="TreeGrafter"/>
</dbReference>
<dbReference type="GO" id="GO:0030288">
    <property type="term" value="C:outer membrane-bounded periplasmic space"/>
    <property type="evidence" value="ECO:0007669"/>
    <property type="project" value="TreeGrafter"/>
</dbReference>
<feature type="domain" description="Organic solvent tolerance-like N-terminal" evidence="5">
    <location>
        <begin position="31"/>
        <end position="139"/>
    </location>
</feature>
<dbReference type="NCBIfam" id="TIGR03002">
    <property type="entry name" value="outer_YhbN_LptA"/>
    <property type="match status" value="1"/>
</dbReference>
<gene>
    <name evidence="6" type="primary">lptA</name>
    <name evidence="6" type="ORF">C4900_13195</name>
</gene>
<dbReference type="Gene3D" id="2.60.450.10">
    <property type="entry name" value="Lipopolysaccharide (LPS) transport protein A like domain"/>
    <property type="match status" value="1"/>
</dbReference>
<dbReference type="InterPro" id="IPR052037">
    <property type="entry name" value="LPS_export_LptA"/>
</dbReference>
<protein>
    <submittedName>
        <fullName evidence="6">Lipopolysaccharide transport periplasmic protein LptA</fullName>
    </submittedName>
</protein>
<dbReference type="EMBL" id="PSYR01000002">
    <property type="protein sequence ID" value="RCN56717.1"/>
    <property type="molecule type" value="Genomic_DNA"/>
</dbReference>
<keyword evidence="1" id="KW-0813">Transport</keyword>
<name>A0A368HI32_9GAMM</name>
<feature type="signal peptide" evidence="4">
    <location>
        <begin position="1"/>
        <end position="20"/>
    </location>
</feature>
<reference evidence="6 7" key="1">
    <citation type="submission" date="2018-02" db="EMBL/GenBank/DDBJ databases">
        <title>Insights into the biology of acidophilic members of the Acidiferrobacteraceae family derived from comparative genomic analyses.</title>
        <authorList>
            <person name="Issotta F."/>
            <person name="Thyssen C."/>
            <person name="Mena C."/>
            <person name="Moya A."/>
            <person name="Bellenberg S."/>
            <person name="Sproer C."/>
            <person name="Covarrubias P.C."/>
            <person name="Sand W."/>
            <person name="Quatrini R."/>
            <person name="Vera M."/>
        </authorList>
    </citation>
    <scope>NUCLEOTIDE SEQUENCE [LARGE SCALE GENOMIC DNA]</scope>
    <source>
        <strain evidence="7">m-1</strain>
    </source>
</reference>
<sequence length="168" mass="18470">MTRRLAVLLAFCLLTPEAYAHTHQLAQPLSVRADNIQVDERTGMSVYLGHVRIVQDGLTVHADRVRVHSLHGHVLSIHARGTPLHMEDQKTGGLPLFGTALTLDFAAAPDEVTLTGHVVFHQGVNVLHGHIVHYYVRSQRITAVRGAHKRVRARIVPHSRAPQAGSGH</sequence>
<evidence type="ECO:0000256" key="4">
    <source>
        <dbReference type="SAM" id="SignalP"/>
    </source>
</evidence>
<evidence type="ECO:0000313" key="6">
    <source>
        <dbReference type="EMBL" id="RCN56717.1"/>
    </source>
</evidence>
<keyword evidence="2 4" id="KW-0732">Signal</keyword>
<dbReference type="Proteomes" id="UP000253250">
    <property type="component" value="Unassembled WGS sequence"/>
</dbReference>
<dbReference type="Pfam" id="PF03968">
    <property type="entry name" value="LptD_N"/>
    <property type="match status" value="1"/>
</dbReference>
<proteinExistence type="predicted"/>
<evidence type="ECO:0000259" key="5">
    <source>
        <dbReference type="Pfam" id="PF03968"/>
    </source>
</evidence>
<comment type="caution">
    <text evidence="6">The sequence shown here is derived from an EMBL/GenBank/DDBJ whole genome shotgun (WGS) entry which is preliminary data.</text>
</comment>
<dbReference type="RefSeq" id="WP_065971974.1">
    <property type="nucleotide sequence ID" value="NZ_CP080624.1"/>
</dbReference>